<reference evidence="12 13" key="1">
    <citation type="journal article" date="2015" name="Sci. Rep.">
        <title>The genome of Leishmania panamensis: insights into genomics of the L. (Viannia) subgenus.</title>
        <authorList>
            <person name="Llanes A."/>
            <person name="Restrepo C.M."/>
            <person name="Vecchio G.D."/>
            <person name="Anguizola F.J."/>
            <person name="Lleonart R."/>
        </authorList>
    </citation>
    <scope>NUCLEOTIDE SEQUENCE [LARGE SCALE GENOMIC DNA]</scope>
    <source>
        <strain evidence="12 13">MHOM/PA/94/PSC-1</strain>
    </source>
</reference>
<feature type="transmembrane region" description="Helical" evidence="10">
    <location>
        <begin position="81"/>
        <end position="102"/>
    </location>
</feature>
<dbReference type="FunFam" id="1.10.3370.10:FF:000009">
    <property type="entry name" value="Pretranslocation protein, alpha subunit, putative"/>
    <property type="match status" value="1"/>
</dbReference>
<evidence type="ECO:0000256" key="2">
    <source>
        <dbReference type="ARBA" id="ARBA00005751"/>
    </source>
</evidence>
<evidence type="ECO:0000313" key="13">
    <source>
        <dbReference type="Proteomes" id="UP000063063"/>
    </source>
</evidence>
<dbReference type="VEuPathDB" id="TriTrypDB:LPAL13_110014400"/>
<dbReference type="NCBIfam" id="NF006341">
    <property type="entry name" value="PRK08568.1-5"/>
    <property type="match status" value="1"/>
</dbReference>
<keyword evidence="5" id="KW-0653">Protein transport</keyword>
<dbReference type="OrthoDB" id="420669at2759"/>
<dbReference type="InterPro" id="IPR019561">
    <property type="entry name" value="Translocon_Sec61/SecY_plug_dom"/>
</dbReference>
<comment type="subcellular location">
    <subcellularLocation>
        <location evidence="1">Endomembrane system</location>
        <topology evidence="1">Multi-pass membrane protein</topology>
    </subcellularLocation>
</comment>
<feature type="transmembrane region" description="Helical" evidence="10">
    <location>
        <begin position="146"/>
        <end position="168"/>
    </location>
</feature>
<evidence type="ECO:0000256" key="6">
    <source>
        <dbReference type="ARBA" id="ARBA00022989"/>
    </source>
</evidence>
<evidence type="ECO:0000256" key="9">
    <source>
        <dbReference type="RuleBase" id="RU004349"/>
    </source>
</evidence>
<evidence type="ECO:0000256" key="1">
    <source>
        <dbReference type="ARBA" id="ARBA00004127"/>
    </source>
</evidence>
<evidence type="ECO:0000256" key="8">
    <source>
        <dbReference type="ARBA" id="ARBA00023136"/>
    </source>
</evidence>
<dbReference type="GO" id="GO:0016020">
    <property type="term" value="C:membrane"/>
    <property type="evidence" value="ECO:0007669"/>
    <property type="project" value="InterPro"/>
</dbReference>
<keyword evidence="7" id="KW-0811">Translocation</keyword>
<feature type="transmembrane region" description="Helical" evidence="10">
    <location>
        <begin position="34"/>
        <end position="54"/>
    </location>
</feature>
<dbReference type="Proteomes" id="UP000063063">
    <property type="component" value="Chromosome 11"/>
</dbReference>
<dbReference type="GO" id="GO:0015031">
    <property type="term" value="P:protein transport"/>
    <property type="evidence" value="ECO:0007669"/>
    <property type="project" value="UniProtKB-KW"/>
</dbReference>
<dbReference type="PIRSF" id="PIRSF004557">
    <property type="entry name" value="SecY"/>
    <property type="match status" value="1"/>
</dbReference>
<dbReference type="AlphaFoldDB" id="A0A088RKF6"/>
<evidence type="ECO:0000313" key="12">
    <source>
        <dbReference type="EMBL" id="AIN96300.1"/>
    </source>
</evidence>
<evidence type="ECO:0000256" key="5">
    <source>
        <dbReference type="ARBA" id="ARBA00022927"/>
    </source>
</evidence>
<name>A0A088RKF6_LEIPA</name>
<proteinExistence type="inferred from homology"/>
<comment type="similarity">
    <text evidence="2 9">Belongs to the SecY/SEC61-alpha family.</text>
</comment>
<dbReference type="GO" id="GO:0012505">
    <property type="term" value="C:endomembrane system"/>
    <property type="evidence" value="ECO:0007669"/>
    <property type="project" value="UniProtKB-SubCell"/>
</dbReference>
<dbReference type="KEGG" id="lpan:LPMP_111060"/>
<dbReference type="PANTHER" id="PTHR10906">
    <property type="entry name" value="SECY/SEC61-ALPHA FAMILY MEMBER"/>
    <property type="match status" value="1"/>
</dbReference>
<dbReference type="VEuPathDB" id="TriTrypDB:LPMP_111060"/>
<feature type="transmembrane region" description="Helical" evidence="10">
    <location>
        <begin position="244"/>
        <end position="266"/>
    </location>
</feature>
<feature type="transmembrane region" description="Helical" evidence="10">
    <location>
        <begin position="364"/>
        <end position="386"/>
    </location>
</feature>
<accession>A0A088RKF6</accession>
<keyword evidence="3" id="KW-0813">Transport</keyword>
<evidence type="ECO:0000256" key="4">
    <source>
        <dbReference type="ARBA" id="ARBA00022692"/>
    </source>
</evidence>
<feature type="transmembrane region" description="Helical" evidence="10">
    <location>
        <begin position="424"/>
        <end position="442"/>
    </location>
</feature>
<protein>
    <submittedName>
        <fullName evidence="12">Sec61-like pretranslocation protein, putative</fullName>
    </submittedName>
</protein>
<evidence type="ECO:0000256" key="3">
    <source>
        <dbReference type="ARBA" id="ARBA00022448"/>
    </source>
</evidence>
<keyword evidence="6 10" id="KW-1133">Transmembrane helix</keyword>
<keyword evidence="8 10" id="KW-0472">Membrane</keyword>
<keyword evidence="4 10" id="KW-0812">Transmembrane</keyword>
<dbReference type="NCBIfam" id="TIGR00967">
    <property type="entry name" value="3a0501s007"/>
    <property type="match status" value="1"/>
</dbReference>
<gene>
    <name evidence="12" type="ORF">LPMP_111060</name>
</gene>
<organism evidence="12 13">
    <name type="scientific">Leishmania panamensis</name>
    <dbReference type="NCBI Taxonomy" id="5679"/>
    <lineage>
        <taxon>Eukaryota</taxon>
        <taxon>Discoba</taxon>
        <taxon>Euglenozoa</taxon>
        <taxon>Kinetoplastea</taxon>
        <taxon>Metakinetoplastina</taxon>
        <taxon>Trypanosomatida</taxon>
        <taxon>Trypanosomatidae</taxon>
        <taxon>Leishmaniinae</taxon>
        <taxon>Leishmania</taxon>
        <taxon>Leishmania guyanensis species complex</taxon>
    </lineage>
</organism>
<evidence type="ECO:0000256" key="10">
    <source>
        <dbReference type="SAM" id="Phobius"/>
    </source>
</evidence>
<feature type="transmembrane region" description="Helical" evidence="10">
    <location>
        <begin position="332"/>
        <end position="352"/>
    </location>
</feature>
<dbReference type="RefSeq" id="XP_010696953.1">
    <property type="nucleotide sequence ID" value="XM_010698651.1"/>
</dbReference>
<feature type="transmembrane region" description="Helical" evidence="10">
    <location>
        <begin position="286"/>
        <end position="311"/>
    </location>
</feature>
<dbReference type="SUPFAM" id="SSF103491">
    <property type="entry name" value="Preprotein translocase SecY subunit"/>
    <property type="match status" value="1"/>
</dbReference>
<dbReference type="InterPro" id="IPR023201">
    <property type="entry name" value="SecY_dom_sf"/>
</dbReference>
<dbReference type="InterPro" id="IPR030659">
    <property type="entry name" value="SecY_CS"/>
</dbReference>
<keyword evidence="13" id="KW-1185">Reference proteome</keyword>
<sequence length="486" mass="53784">MAKQANWLMSLKPLLAVLPEIEKPQRVPGIKERIMWTAVALFVFLICCQVPVYGSRPGNASDPFYWMRIVLASNKGTLMELGISPIVSASLILELLAGVGILTYDPNNREERAVFEGFQKMMGLVITAVEAVAYVSSGMYGDPSRIGVAMCGMIILQLMVATMICILLDELLAKGWGIGSGTSLFISTNVCDTIIWKAFSPSTINTGRGAEFEGAIIAFFHLLVSRTDKVRALREAFYRPQLPNLTNIFSTIVVFVVVVFFQGFRVPLMTKSKYNGGDRQPYMIKLFYTSNMPIILQTSIVSNISFFSQILSRRFGNRNFLINLLGRWEERGYNGGGNGQLFPVGGLAYYLVPPATFYDLMADPIHAIFYVVFVLTSCAIFSRLWITISHTAPRDVAKQLASQGRWLVQARESEEDMARLLEKYIPVAASFGGLCVGALTIFADFLGAIGSGTGILLSVTMINQYYEILQQEAQDLGYGFLKQKVA</sequence>
<evidence type="ECO:0000256" key="7">
    <source>
        <dbReference type="ARBA" id="ARBA00023010"/>
    </source>
</evidence>
<dbReference type="PROSITE" id="PS00755">
    <property type="entry name" value="SECY_1"/>
    <property type="match status" value="1"/>
</dbReference>
<evidence type="ECO:0000259" key="11">
    <source>
        <dbReference type="Pfam" id="PF10559"/>
    </source>
</evidence>
<dbReference type="EMBL" id="CP009380">
    <property type="protein sequence ID" value="AIN96300.1"/>
    <property type="molecule type" value="Genomic_DNA"/>
</dbReference>
<dbReference type="Pfam" id="PF00344">
    <property type="entry name" value="SecY"/>
    <property type="match status" value="1"/>
</dbReference>
<feature type="domain" description="Translocon Sec61/SecY plug" evidence="11">
    <location>
        <begin position="42"/>
        <end position="76"/>
    </location>
</feature>
<dbReference type="eggNOG" id="KOG1373">
    <property type="taxonomic scope" value="Eukaryota"/>
</dbReference>
<feature type="transmembrane region" description="Helical" evidence="10">
    <location>
        <begin position="122"/>
        <end position="140"/>
    </location>
</feature>
<dbReference type="Gene3D" id="1.10.3370.10">
    <property type="entry name" value="SecY subunit domain"/>
    <property type="match status" value="1"/>
</dbReference>
<dbReference type="InterPro" id="IPR002208">
    <property type="entry name" value="SecY/SEC61-alpha"/>
</dbReference>
<dbReference type="GeneID" id="22572971"/>
<dbReference type="Pfam" id="PF10559">
    <property type="entry name" value="Plug_translocon"/>
    <property type="match status" value="1"/>
</dbReference>